<evidence type="ECO:0008006" key="3">
    <source>
        <dbReference type="Google" id="ProtNLM"/>
    </source>
</evidence>
<dbReference type="InterPro" id="IPR025799">
    <property type="entry name" value="Arg_MeTrfase"/>
</dbReference>
<dbReference type="GO" id="GO:0016274">
    <property type="term" value="F:protein-arginine N-methyltransferase activity"/>
    <property type="evidence" value="ECO:0007669"/>
    <property type="project" value="InterPro"/>
</dbReference>
<dbReference type="PANTHER" id="PTHR11006">
    <property type="entry name" value="PROTEIN ARGININE N-METHYLTRANSFERASE"/>
    <property type="match status" value="1"/>
</dbReference>
<reference evidence="1 2" key="2">
    <citation type="submission" date="2020-09" db="EMBL/GenBank/DDBJ databases">
        <authorList>
            <person name="Chen F.-J."/>
            <person name="Lee Y.-T."/>
        </authorList>
    </citation>
    <scope>NUCLEOTIDE SEQUENCE [LARGE SCALE GENOMIC DNA]</scope>
    <source>
        <strain evidence="1 2">AS73</strain>
    </source>
</reference>
<evidence type="ECO:0000313" key="2">
    <source>
        <dbReference type="Proteomes" id="UP000516862"/>
    </source>
</evidence>
<accession>A0A7H2PRR6</accession>
<reference evidence="2" key="1">
    <citation type="submission" date="2020-09" db="EMBL/GenBank/DDBJ databases">
        <title>Clinical and molecular characterization of Acinetobacter seifertii in Taiwan.</title>
        <authorList>
            <person name="Li L.-H."/>
            <person name="Yang Y.-S."/>
            <person name="Sun J.-R."/>
            <person name="Huang T.-W."/>
            <person name="Huang W.-C."/>
            <person name="Wang Y.-C."/>
            <person name="Kuo T.-H."/>
            <person name="Kuo S.-C."/>
            <person name="Chen T.-L."/>
        </authorList>
    </citation>
    <scope>NUCLEOTIDE SEQUENCE [LARGE SCALE GENOMIC DNA]</scope>
    <source>
        <strain evidence="2">AS73</strain>
    </source>
</reference>
<dbReference type="PANTHER" id="PTHR11006:SF4">
    <property type="entry name" value="PROTEIN ARGININE N-METHYLTRANSFERASE 7"/>
    <property type="match status" value="1"/>
</dbReference>
<dbReference type="EMBL" id="CP061561">
    <property type="protein sequence ID" value="QNX05549.1"/>
    <property type="molecule type" value="Genomic_DNA"/>
</dbReference>
<dbReference type="SUPFAM" id="SSF53335">
    <property type="entry name" value="S-adenosyl-L-methionine-dependent methyltransferases"/>
    <property type="match status" value="1"/>
</dbReference>
<gene>
    <name evidence="1" type="ORF">IC796_00765</name>
</gene>
<sequence length="288" mass="33487">MKKDLAAIHHKWMLDDKYRINQYKLAIEKICKHNDTIVDLGCGTGVLAHLCKTKNVKSIIGIEYFEWVAKLFEKSIPANLIYKYKIENKSSFEVDVTRDNPTILITETIGQIGPEENIVESIFDFCQRHKTINKIIPSDLEIYIQPVYSYKIEELKKSFINSYLSSINYGDNEKEVIDFLEKSYSEIILNEPIVDSILDGERILISHYKLGKTYDSSFEKKIDVSSYTNSNAIHIYFNARLDEEIYLSSYLYGNTHWGYSYIYIPNDYNSLLIRYVAGSGEVTIDWIK</sequence>
<name>A0A7H2PRR6_9GAMM</name>
<dbReference type="AlphaFoldDB" id="A0A7H2PRR6"/>
<dbReference type="GO" id="GO:0042054">
    <property type="term" value="F:histone methyltransferase activity"/>
    <property type="evidence" value="ECO:0007669"/>
    <property type="project" value="TreeGrafter"/>
</dbReference>
<dbReference type="Gene3D" id="3.40.50.150">
    <property type="entry name" value="Vaccinia Virus protein VP39"/>
    <property type="match status" value="1"/>
</dbReference>
<evidence type="ECO:0000313" key="1">
    <source>
        <dbReference type="EMBL" id="QNX05549.1"/>
    </source>
</evidence>
<protein>
    <recommendedName>
        <fullName evidence="3">Methyltransferase domain-containing protein</fullName>
    </recommendedName>
</protein>
<proteinExistence type="predicted"/>
<organism evidence="1 2">
    <name type="scientific">Acinetobacter seifertii</name>
    <dbReference type="NCBI Taxonomy" id="1530123"/>
    <lineage>
        <taxon>Bacteria</taxon>
        <taxon>Pseudomonadati</taxon>
        <taxon>Pseudomonadota</taxon>
        <taxon>Gammaproteobacteria</taxon>
        <taxon>Moraxellales</taxon>
        <taxon>Moraxellaceae</taxon>
        <taxon>Acinetobacter</taxon>
        <taxon>Acinetobacter calcoaceticus/baumannii complex</taxon>
    </lineage>
</organism>
<dbReference type="RefSeq" id="WP_151682870.1">
    <property type="nucleotide sequence ID" value="NZ_BKEE01000001.1"/>
</dbReference>
<dbReference type="InterPro" id="IPR029063">
    <property type="entry name" value="SAM-dependent_MTases_sf"/>
</dbReference>
<dbReference type="Proteomes" id="UP000516862">
    <property type="component" value="Chromosome"/>
</dbReference>